<dbReference type="Gene3D" id="1.10.238.10">
    <property type="entry name" value="EF-hand"/>
    <property type="match status" value="2"/>
</dbReference>
<evidence type="ECO:0000256" key="21">
    <source>
        <dbReference type="ARBA" id="ARBA00023139"/>
    </source>
</evidence>
<feature type="domain" description="EF-hand" evidence="33">
    <location>
        <begin position="546"/>
        <end position="579"/>
    </location>
</feature>
<dbReference type="SMART" id="SM00220">
    <property type="entry name" value="S_TKc"/>
    <property type="match status" value="1"/>
</dbReference>
<feature type="compositionally biased region" description="Basic and acidic residues" evidence="31">
    <location>
        <begin position="64"/>
        <end position="114"/>
    </location>
</feature>
<dbReference type="PANTHER" id="PTHR24349">
    <property type="entry name" value="SERINE/THREONINE-PROTEIN KINASE"/>
    <property type="match status" value="1"/>
</dbReference>
<dbReference type="InterPro" id="IPR050205">
    <property type="entry name" value="CDPK_Ser/Thr_kinases"/>
</dbReference>
<evidence type="ECO:0000256" key="27">
    <source>
        <dbReference type="ARBA" id="ARBA00056933"/>
    </source>
</evidence>
<evidence type="ECO:0000256" key="28">
    <source>
        <dbReference type="ARBA" id="ARBA00060437"/>
    </source>
</evidence>
<keyword evidence="13" id="KW-0677">Repeat</keyword>
<evidence type="ECO:0000256" key="12">
    <source>
        <dbReference type="ARBA" id="ARBA00022723"/>
    </source>
</evidence>
<evidence type="ECO:0000256" key="5">
    <source>
        <dbReference type="ARBA" id="ARBA00011245"/>
    </source>
</evidence>
<feature type="domain" description="EF-hand" evidence="33">
    <location>
        <begin position="478"/>
        <end position="509"/>
    </location>
</feature>
<dbReference type="CDD" id="cd05117">
    <property type="entry name" value="STKc_CAMK"/>
    <property type="match status" value="1"/>
</dbReference>
<keyword evidence="11" id="KW-0519">Myristate</keyword>
<evidence type="ECO:0000256" key="31">
    <source>
        <dbReference type="SAM" id="MobiDB-lite"/>
    </source>
</evidence>
<dbReference type="EC" id="2.7.11.1" evidence="6"/>
<evidence type="ECO:0000256" key="23">
    <source>
        <dbReference type="ARBA" id="ARBA00023288"/>
    </source>
</evidence>
<dbReference type="PROSITE" id="PS00108">
    <property type="entry name" value="PROTEIN_KINASE_ST"/>
    <property type="match status" value="1"/>
</dbReference>
<dbReference type="PROSITE" id="PS00107">
    <property type="entry name" value="PROTEIN_KINASE_ATP"/>
    <property type="match status" value="1"/>
</dbReference>
<dbReference type="Proteomes" id="UP000187209">
    <property type="component" value="Unassembled WGS sequence"/>
</dbReference>
<keyword evidence="21" id="KW-0564">Palmitate</keyword>
<evidence type="ECO:0000256" key="20">
    <source>
        <dbReference type="ARBA" id="ARBA00023069"/>
    </source>
</evidence>
<keyword evidence="19" id="KW-0472">Membrane</keyword>
<feature type="domain" description="EF-hand" evidence="33">
    <location>
        <begin position="440"/>
        <end position="475"/>
    </location>
</feature>
<evidence type="ECO:0000256" key="26">
    <source>
        <dbReference type="ARBA" id="ARBA00048679"/>
    </source>
</evidence>
<dbReference type="CDD" id="cd00051">
    <property type="entry name" value="EFh"/>
    <property type="match status" value="2"/>
</dbReference>
<dbReference type="InterPro" id="IPR011992">
    <property type="entry name" value="EF-hand-dom_pair"/>
</dbReference>
<keyword evidence="16" id="KW-0106">Calcium</keyword>
<dbReference type="InterPro" id="IPR002048">
    <property type="entry name" value="EF_hand_dom"/>
</dbReference>
<dbReference type="Pfam" id="PF13499">
    <property type="entry name" value="EF-hand_7"/>
    <property type="match status" value="2"/>
</dbReference>
<evidence type="ECO:0000313" key="35">
    <source>
        <dbReference type="Proteomes" id="UP000187209"/>
    </source>
</evidence>
<dbReference type="OrthoDB" id="40902at2759"/>
<dbReference type="Pfam" id="PF00069">
    <property type="entry name" value="Pkinase"/>
    <property type="match status" value="1"/>
</dbReference>
<comment type="similarity">
    <text evidence="24">Belongs to the protein kinase superfamily. Ser/Thr protein kinase family. CDPK subfamily.</text>
</comment>
<dbReference type="Gene3D" id="1.10.510.10">
    <property type="entry name" value="Transferase(Phosphotransferase) domain 1"/>
    <property type="match status" value="1"/>
</dbReference>
<evidence type="ECO:0000256" key="15">
    <source>
        <dbReference type="ARBA" id="ARBA00022777"/>
    </source>
</evidence>
<dbReference type="GO" id="GO:0020002">
    <property type="term" value="C:host cell plasma membrane"/>
    <property type="evidence" value="ECO:0007669"/>
    <property type="project" value="UniProtKB-SubCell"/>
</dbReference>
<dbReference type="GO" id="GO:0004674">
    <property type="term" value="F:protein serine/threonine kinase activity"/>
    <property type="evidence" value="ECO:0007669"/>
    <property type="project" value="UniProtKB-KW"/>
</dbReference>
<feature type="domain" description="EF-hand" evidence="33">
    <location>
        <begin position="510"/>
        <end position="545"/>
    </location>
</feature>
<keyword evidence="35" id="KW-1185">Reference proteome</keyword>
<accession>A0A1R2BK58</accession>
<dbReference type="GO" id="GO:0005524">
    <property type="term" value="F:ATP binding"/>
    <property type="evidence" value="ECO:0007669"/>
    <property type="project" value="UniProtKB-UniRule"/>
</dbReference>
<keyword evidence="15" id="KW-0418">Kinase</keyword>
<protein>
    <recommendedName>
        <fullName evidence="29">Calcium-dependent protein kinase 1</fullName>
        <ecNumber evidence="6">2.7.11.1</ecNumber>
    </recommendedName>
</protein>
<dbReference type="InterPro" id="IPR017441">
    <property type="entry name" value="Protein_kinase_ATP_BS"/>
</dbReference>
<evidence type="ECO:0000256" key="1">
    <source>
        <dbReference type="ARBA" id="ARBA00001946"/>
    </source>
</evidence>
<evidence type="ECO:0000256" key="22">
    <source>
        <dbReference type="ARBA" id="ARBA00023273"/>
    </source>
</evidence>
<comment type="subunit">
    <text evidence="5">Monomer.</text>
</comment>
<evidence type="ECO:0000256" key="8">
    <source>
        <dbReference type="ARBA" id="ARBA00022511"/>
    </source>
</evidence>
<dbReference type="GO" id="GO:0005886">
    <property type="term" value="C:plasma membrane"/>
    <property type="evidence" value="ECO:0007669"/>
    <property type="project" value="UniProtKB-SubCell"/>
</dbReference>
<evidence type="ECO:0000256" key="29">
    <source>
        <dbReference type="ARBA" id="ARBA00068067"/>
    </source>
</evidence>
<evidence type="ECO:0000256" key="19">
    <source>
        <dbReference type="ARBA" id="ARBA00022870"/>
    </source>
</evidence>
<comment type="function">
    <text evidence="27">Calcium-dependent protein kinase which acts as a sensor and effector of intracellular Ca(2+) levels probably in part downstream of cGMP-activated PKG kinase. During the liver stage, involved in sporozoite motility and thus in sporozoite invasion of host hepatocytes, probably together with CDPK4 and CDPK5. In the mosquito midgut and during the last stage of male gamete exflagellation, may play a role in the rupture of the host erythrocyte membrane. In the mosquito midgut, required for the differentiation of the zygote into the ookinete by promoting the translational activation of a subset of repressed mRNAs; these mRNAs are kept repressed in the zygote by the DOZI- or CITH-containing mRNP complexes. Dispensable during the asexual blood stage.</text>
</comment>
<feature type="region of interest" description="Disordered" evidence="31">
    <location>
        <begin position="30"/>
        <end position="120"/>
    </location>
</feature>
<dbReference type="PROSITE" id="PS50222">
    <property type="entry name" value="EF_HAND_2"/>
    <property type="match status" value="4"/>
</dbReference>
<dbReference type="EMBL" id="MPUH01000591">
    <property type="protein sequence ID" value="OMJ77150.1"/>
    <property type="molecule type" value="Genomic_DNA"/>
</dbReference>
<dbReference type="AlphaFoldDB" id="A0A1R2BK58"/>
<feature type="compositionally biased region" description="Basic and acidic residues" evidence="31">
    <location>
        <begin position="41"/>
        <end position="51"/>
    </location>
</feature>
<evidence type="ECO:0000256" key="18">
    <source>
        <dbReference type="ARBA" id="ARBA00022846"/>
    </source>
</evidence>
<comment type="catalytic activity">
    <reaction evidence="25">
        <text>L-threonyl-[protein] + ATP = O-phospho-L-threonyl-[protein] + ADP + H(+)</text>
        <dbReference type="Rhea" id="RHEA:46608"/>
        <dbReference type="Rhea" id="RHEA-COMP:11060"/>
        <dbReference type="Rhea" id="RHEA-COMP:11605"/>
        <dbReference type="ChEBI" id="CHEBI:15378"/>
        <dbReference type="ChEBI" id="CHEBI:30013"/>
        <dbReference type="ChEBI" id="CHEBI:30616"/>
        <dbReference type="ChEBI" id="CHEBI:61977"/>
        <dbReference type="ChEBI" id="CHEBI:456216"/>
        <dbReference type="EC" id="2.7.11.1"/>
    </reaction>
</comment>
<dbReference type="InterPro" id="IPR008271">
    <property type="entry name" value="Ser/Thr_kinase_AS"/>
</dbReference>
<gene>
    <name evidence="34" type="ORF">SteCoe_23333</name>
</gene>
<evidence type="ECO:0000256" key="9">
    <source>
        <dbReference type="ARBA" id="ARBA00022527"/>
    </source>
</evidence>
<keyword evidence="22" id="KW-0966">Cell projection</keyword>
<keyword evidence="10" id="KW-0808">Transferase</keyword>
<keyword evidence="20" id="KW-0969">Cilium</keyword>
<evidence type="ECO:0000256" key="11">
    <source>
        <dbReference type="ARBA" id="ARBA00022707"/>
    </source>
</evidence>
<dbReference type="SUPFAM" id="SSF47473">
    <property type="entry name" value="EF-hand"/>
    <property type="match status" value="1"/>
</dbReference>
<proteinExistence type="inferred from homology"/>
<comment type="caution">
    <text evidence="34">The sequence shown here is derived from an EMBL/GenBank/DDBJ whole genome shotgun (WGS) entry which is preliminary data.</text>
</comment>
<evidence type="ECO:0000256" key="25">
    <source>
        <dbReference type="ARBA" id="ARBA00047899"/>
    </source>
</evidence>
<evidence type="ECO:0000256" key="6">
    <source>
        <dbReference type="ARBA" id="ARBA00012513"/>
    </source>
</evidence>
<evidence type="ECO:0000256" key="17">
    <source>
        <dbReference type="ARBA" id="ARBA00022840"/>
    </source>
</evidence>
<keyword evidence="9" id="KW-0723">Serine/threonine-protein kinase</keyword>
<dbReference type="SMART" id="SM00054">
    <property type="entry name" value="EFh"/>
    <property type="match status" value="4"/>
</dbReference>
<dbReference type="PROSITE" id="PS50011">
    <property type="entry name" value="PROTEIN_KINASE_DOM"/>
    <property type="match status" value="1"/>
</dbReference>
<dbReference type="PROSITE" id="PS00018">
    <property type="entry name" value="EF_HAND_1"/>
    <property type="match status" value="4"/>
</dbReference>
<evidence type="ECO:0000256" key="10">
    <source>
        <dbReference type="ARBA" id="ARBA00022679"/>
    </source>
</evidence>
<evidence type="ECO:0000256" key="14">
    <source>
        <dbReference type="ARBA" id="ARBA00022741"/>
    </source>
</evidence>
<dbReference type="InterPro" id="IPR011009">
    <property type="entry name" value="Kinase-like_dom_sf"/>
</dbReference>
<dbReference type="FunFam" id="1.10.238.10:FF:000003">
    <property type="entry name" value="Calmodulin A"/>
    <property type="match status" value="1"/>
</dbReference>
<dbReference type="SUPFAM" id="SSF56112">
    <property type="entry name" value="Protein kinase-like (PK-like)"/>
    <property type="match status" value="1"/>
</dbReference>
<sequence length="579" mass="66325">MGSISCCCSQPPTHQESYDAPVAAIQQVPQLTSMDSPHLAQESEKVQDEQQTKPVLEIKNNPEITHKPEIITEKVIEKHREKNKDKTLVKKSEKNQEKYHEKPPEKSPENEPPRKSNASLRFHRGSFVHFTKGDIISMYSIVGTLGKGSFGRVYKVKHKLTKDFRAVKVLSKENLNDINREKLVFEVEILRSLDHPNILKVFEVYEDEKQFSIVTELCIGGELFDKITSVHRFSENIAACYMYQIMSAILTCHEKGIVHRDLKPENILFINESEDSPLKVIDFGTSRKLEARSTLSSLTGTAYYIAPEVIRGNYDFKCDIWSCGVILYIMLCGYPPFRGTTEEMILSQISKGFFSFSGKEWANVSYEAKALIMKMLTKNPQRRPTAKEIFNDPWIQNRNNNEKEHEIAIKSLKNLSHFRATRKLQQATLEFIASQLISAKETKFLRDAFITLDSNGDGKLSVDELKQGYKNARVELVDIEKIIESCDGDGNGFIDYTEFLTATINWKKELSHERLEAVFTMFDKDGSGKIGLEELKLLFGNDAKNIEENVWEEMMREADLDGDGEIDLYEFKILMLKKL</sequence>
<dbReference type="FunFam" id="3.30.200.20:FF:000315">
    <property type="entry name" value="Calcium-dependent protein kinase 3"/>
    <property type="match status" value="1"/>
</dbReference>
<keyword evidence="18" id="KW-0282">Flagellum</keyword>
<organism evidence="34 35">
    <name type="scientific">Stentor coeruleus</name>
    <dbReference type="NCBI Taxonomy" id="5963"/>
    <lineage>
        <taxon>Eukaryota</taxon>
        <taxon>Sar</taxon>
        <taxon>Alveolata</taxon>
        <taxon>Ciliophora</taxon>
        <taxon>Postciliodesmatophora</taxon>
        <taxon>Heterotrichea</taxon>
        <taxon>Heterotrichida</taxon>
        <taxon>Stentoridae</taxon>
        <taxon>Stentor</taxon>
    </lineage>
</organism>
<evidence type="ECO:0000256" key="16">
    <source>
        <dbReference type="ARBA" id="ARBA00022837"/>
    </source>
</evidence>
<keyword evidence="12" id="KW-0479">Metal-binding</keyword>
<keyword evidence="19" id="KW-1043">Host membrane</keyword>
<evidence type="ECO:0000256" key="2">
    <source>
        <dbReference type="ARBA" id="ARBA00004230"/>
    </source>
</evidence>
<evidence type="ECO:0000256" key="24">
    <source>
        <dbReference type="ARBA" id="ARBA00024334"/>
    </source>
</evidence>
<evidence type="ECO:0000256" key="4">
    <source>
        <dbReference type="ARBA" id="ARBA00004425"/>
    </source>
</evidence>
<comment type="catalytic activity">
    <reaction evidence="26">
        <text>L-seryl-[protein] + ATP = O-phospho-L-seryl-[protein] + ADP + H(+)</text>
        <dbReference type="Rhea" id="RHEA:17989"/>
        <dbReference type="Rhea" id="RHEA-COMP:9863"/>
        <dbReference type="Rhea" id="RHEA-COMP:11604"/>
        <dbReference type="ChEBI" id="CHEBI:15378"/>
        <dbReference type="ChEBI" id="CHEBI:29999"/>
        <dbReference type="ChEBI" id="CHEBI:30616"/>
        <dbReference type="ChEBI" id="CHEBI:83421"/>
        <dbReference type="ChEBI" id="CHEBI:456216"/>
        <dbReference type="EC" id="2.7.11.1"/>
    </reaction>
</comment>
<dbReference type="Gene3D" id="3.30.200.20">
    <property type="entry name" value="Phosphorylase Kinase, domain 1"/>
    <property type="match status" value="1"/>
</dbReference>
<keyword evidence="23" id="KW-0449">Lipoprotein</keyword>
<dbReference type="InterPro" id="IPR018247">
    <property type="entry name" value="EF_Hand_1_Ca_BS"/>
</dbReference>
<keyword evidence="17 30" id="KW-0067">ATP-binding</keyword>
<evidence type="ECO:0000256" key="7">
    <source>
        <dbReference type="ARBA" id="ARBA00022475"/>
    </source>
</evidence>
<dbReference type="GO" id="GO:0005509">
    <property type="term" value="F:calcium ion binding"/>
    <property type="evidence" value="ECO:0007669"/>
    <property type="project" value="InterPro"/>
</dbReference>
<dbReference type="GO" id="GO:0020005">
    <property type="term" value="C:symbiont-containing vacuole membrane"/>
    <property type="evidence" value="ECO:0007669"/>
    <property type="project" value="UniProtKB-SubCell"/>
</dbReference>
<evidence type="ECO:0000259" key="33">
    <source>
        <dbReference type="PROSITE" id="PS50222"/>
    </source>
</evidence>
<feature type="binding site" evidence="30">
    <location>
        <position position="168"/>
    </location>
    <ligand>
        <name>ATP</name>
        <dbReference type="ChEBI" id="CHEBI:30616"/>
    </ligand>
</feature>
<dbReference type="InterPro" id="IPR000719">
    <property type="entry name" value="Prot_kinase_dom"/>
</dbReference>
<keyword evidence="14 30" id="KW-0547">Nucleotide-binding</keyword>
<evidence type="ECO:0000256" key="30">
    <source>
        <dbReference type="PROSITE-ProRule" id="PRU10141"/>
    </source>
</evidence>
<evidence type="ECO:0000313" key="34">
    <source>
        <dbReference type="EMBL" id="OMJ77150.1"/>
    </source>
</evidence>
<evidence type="ECO:0000256" key="13">
    <source>
        <dbReference type="ARBA" id="ARBA00022737"/>
    </source>
</evidence>
<keyword evidence="7" id="KW-1003">Cell membrane</keyword>
<comment type="cofactor">
    <cofactor evidence="1">
        <name>Mg(2+)</name>
        <dbReference type="ChEBI" id="CHEBI:18420"/>
    </cofactor>
</comment>
<keyword evidence="8" id="KW-1032">Host cell membrane</keyword>
<reference evidence="34 35" key="1">
    <citation type="submission" date="2016-11" db="EMBL/GenBank/DDBJ databases">
        <title>The macronuclear genome of Stentor coeruleus: a giant cell with tiny introns.</title>
        <authorList>
            <person name="Slabodnick M."/>
            <person name="Ruby J.G."/>
            <person name="Reiff S.B."/>
            <person name="Swart E.C."/>
            <person name="Gosai S."/>
            <person name="Prabakaran S."/>
            <person name="Witkowska E."/>
            <person name="Larue G.E."/>
            <person name="Fisher S."/>
            <person name="Freeman R.M."/>
            <person name="Gunawardena J."/>
            <person name="Chu W."/>
            <person name="Stover N.A."/>
            <person name="Gregory B.D."/>
            <person name="Nowacki M."/>
            <person name="Derisi J."/>
            <person name="Roy S.W."/>
            <person name="Marshall W.F."/>
            <person name="Sood P."/>
        </authorList>
    </citation>
    <scope>NUCLEOTIDE SEQUENCE [LARGE SCALE GENOMIC DNA]</scope>
    <source>
        <strain evidence="34">WM001</strain>
    </source>
</reference>
<evidence type="ECO:0000259" key="32">
    <source>
        <dbReference type="PROSITE" id="PS50011"/>
    </source>
</evidence>
<dbReference type="GO" id="GO:0031514">
    <property type="term" value="C:motile cilium"/>
    <property type="evidence" value="ECO:0007669"/>
    <property type="project" value="UniProtKB-SubCell"/>
</dbReference>
<name>A0A1R2BK58_9CILI</name>
<dbReference type="FunFam" id="1.10.510.10:FF:000398">
    <property type="entry name" value="Calcium-dependent protein kinase 1"/>
    <property type="match status" value="1"/>
</dbReference>
<comment type="subcellular location">
    <subcellularLocation>
        <location evidence="3">Cell membrane</location>
        <topology evidence="3">Lipid-anchor</topology>
        <orientation evidence="3">Cytoplasmic side</orientation>
    </subcellularLocation>
    <subcellularLocation>
        <location evidence="2">Cell projection</location>
        <location evidence="2">Cilium</location>
        <location evidence="2">Flagellum</location>
    </subcellularLocation>
    <subcellularLocation>
        <location evidence="4">Host cell membrane</location>
        <topology evidence="4">Lipid-anchor</topology>
    </subcellularLocation>
    <subcellularLocation>
        <location evidence="28">Parasitophorous vacuole membrane</location>
        <topology evidence="28">Lipid-anchor</topology>
    </subcellularLocation>
</comment>
<feature type="domain" description="Protein kinase" evidence="32">
    <location>
        <begin position="139"/>
        <end position="395"/>
    </location>
</feature>
<evidence type="ECO:0000256" key="3">
    <source>
        <dbReference type="ARBA" id="ARBA00004342"/>
    </source>
</evidence>